<dbReference type="RefSeq" id="WP_353303084.1">
    <property type="nucleotide sequence ID" value="NZ_BAABWN010000006.1"/>
</dbReference>
<evidence type="ECO:0000256" key="1">
    <source>
        <dbReference type="SAM" id="MobiDB-lite"/>
    </source>
</evidence>
<organism evidence="4 5">
    <name type="scientific">Sessilibacter corallicola</name>
    <dbReference type="NCBI Taxonomy" id="2904075"/>
    <lineage>
        <taxon>Bacteria</taxon>
        <taxon>Pseudomonadati</taxon>
        <taxon>Pseudomonadota</taxon>
        <taxon>Gammaproteobacteria</taxon>
        <taxon>Cellvibrionales</taxon>
        <taxon>Cellvibrionaceae</taxon>
        <taxon>Sessilibacter</taxon>
    </lineage>
</organism>
<dbReference type="Pfam" id="PF13464">
    <property type="entry name" value="RodZ_C"/>
    <property type="match status" value="1"/>
</dbReference>
<dbReference type="InterPro" id="IPR010982">
    <property type="entry name" value="Lambda_DNA-bd_dom_sf"/>
</dbReference>
<accession>A0ABQ0AA19</accession>
<feature type="domain" description="Cytoskeleton protein RodZ-like C-terminal" evidence="3">
    <location>
        <begin position="301"/>
        <end position="371"/>
    </location>
</feature>
<keyword evidence="2" id="KW-0472">Membrane</keyword>
<dbReference type="InterPro" id="IPR025194">
    <property type="entry name" value="RodZ-like_C"/>
</dbReference>
<evidence type="ECO:0000256" key="2">
    <source>
        <dbReference type="SAM" id="Phobius"/>
    </source>
</evidence>
<dbReference type="Pfam" id="PF13413">
    <property type="entry name" value="HTH_25"/>
    <property type="match status" value="1"/>
</dbReference>
<keyword evidence="2" id="KW-0812">Transmembrane</keyword>
<dbReference type="PANTHER" id="PTHR34475:SF1">
    <property type="entry name" value="CYTOSKELETON PROTEIN RODZ"/>
    <property type="match status" value="1"/>
</dbReference>
<reference evidence="4 5" key="1">
    <citation type="submission" date="2024-04" db="EMBL/GenBank/DDBJ databases">
        <title>Draft genome sequence of Sessilibacter corallicola NBRC 116591.</title>
        <authorList>
            <person name="Miyakawa T."/>
            <person name="Kusuya Y."/>
            <person name="Miura T."/>
        </authorList>
    </citation>
    <scope>NUCLEOTIDE SEQUENCE [LARGE SCALE GENOMIC DNA]</scope>
    <source>
        <strain evidence="4 5">KU-00831-HH</strain>
    </source>
</reference>
<dbReference type="InterPro" id="IPR050400">
    <property type="entry name" value="Bact_Cytoskel_RodZ"/>
</dbReference>
<comment type="caution">
    <text evidence="4">The sequence shown here is derived from an EMBL/GenBank/DDBJ whole genome shotgun (WGS) entry which is preliminary data.</text>
</comment>
<proteinExistence type="predicted"/>
<name>A0ABQ0AA19_9GAMM</name>
<evidence type="ECO:0000313" key="4">
    <source>
        <dbReference type="EMBL" id="GAA6168398.1"/>
    </source>
</evidence>
<gene>
    <name evidence="4" type="ORF">NBRC116591_22090</name>
</gene>
<sequence length="375" mass="39719">MNNVALNQQTDDEQSGEASVADNVVAIGSLLSQAREALGVSLERVADELKIPESKLHALETEQYEKLASPTFVKGYLRTYSRYLNLNVDDIVRRYDHISGDSETAAPEAKPVSRLEPIEKPFPELRWPLAIGAVVLLLIAGYILWGDNLRAWAFGAPSDEAVIETTDSSVGANTQSTVDEVVVDPLVANASSVPSSVDALDSVDSLDSVPDSAQFDNQQLSNNQVSSNQNNQAITENSDSGAGLVDGSAGSVGSSDNSLESPVIASDTVNVISNESQVSVATATETLPANTTFTSSQDTLTFSFTGDCWLEVRDANGDVLVSRVANSGQSVEVNGQSPFAIRLGNARVVSLLHNGETVAINPIAGRNTLRLQVGQ</sequence>
<feature type="region of interest" description="Disordered" evidence="1">
    <location>
        <begin position="220"/>
        <end position="261"/>
    </location>
</feature>
<evidence type="ECO:0000313" key="5">
    <source>
        <dbReference type="Proteomes" id="UP001465153"/>
    </source>
</evidence>
<evidence type="ECO:0000259" key="3">
    <source>
        <dbReference type="Pfam" id="PF13464"/>
    </source>
</evidence>
<dbReference type="Proteomes" id="UP001465153">
    <property type="component" value="Unassembled WGS sequence"/>
</dbReference>
<dbReference type="Gene3D" id="1.10.260.40">
    <property type="entry name" value="lambda repressor-like DNA-binding domains"/>
    <property type="match status" value="1"/>
</dbReference>
<keyword evidence="5" id="KW-1185">Reference proteome</keyword>
<dbReference type="PANTHER" id="PTHR34475">
    <property type="match status" value="1"/>
</dbReference>
<protein>
    <submittedName>
        <fullName evidence="4">DUF4115 domain-containing protein</fullName>
    </submittedName>
</protein>
<keyword evidence="2" id="KW-1133">Transmembrane helix</keyword>
<dbReference type="EMBL" id="BAABWN010000006">
    <property type="protein sequence ID" value="GAA6168398.1"/>
    <property type="molecule type" value="Genomic_DNA"/>
</dbReference>
<feature type="transmembrane region" description="Helical" evidence="2">
    <location>
        <begin position="127"/>
        <end position="145"/>
    </location>
</feature>
<feature type="compositionally biased region" description="Low complexity" evidence="1">
    <location>
        <begin position="220"/>
        <end position="259"/>
    </location>
</feature>
<dbReference type="SUPFAM" id="SSF47413">
    <property type="entry name" value="lambda repressor-like DNA-binding domains"/>
    <property type="match status" value="1"/>
</dbReference>